<feature type="non-terminal residue" evidence="1">
    <location>
        <position position="1"/>
    </location>
</feature>
<dbReference type="Gene3D" id="3.30.460.10">
    <property type="entry name" value="Beta Polymerase, domain 2"/>
    <property type="match status" value="1"/>
</dbReference>
<dbReference type="InterPro" id="IPR043519">
    <property type="entry name" value="NT_sf"/>
</dbReference>
<name>A0A3B0V9X0_9ZZZZ</name>
<protein>
    <submittedName>
        <fullName evidence="1">Uncharacterized protein</fullName>
    </submittedName>
</protein>
<gene>
    <name evidence="1" type="ORF">MNBD_GAMMA01-973</name>
</gene>
<accession>A0A3B0V9X0</accession>
<dbReference type="PANTHER" id="PTHR34822:SF1">
    <property type="entry name" value="GRPB FAMILY PROTEIN"/>
    <property type="match status" value="1"/>
</dbReference>
<dbReference type="SUPFAM" id="SSF81301">
    <property type="entry name" value="Nucleotidyltransferase"/>
    <property type="match status" value="1"/>
</dbReference>
<reference evidence="1" key="1">
    <citation type="submission" date="2018-06" db="EMBL/GenBank/DDBJ databases">
        <authorList>
            <person name="Zhirakovskaya E."/>
        </authorList>
    </citation>
    <scope>NUCLEOTIDE SEQUENCE</scope>
</reference>
<dbReference type="AlphaFoldDB" id="A0A3B0V9X0"/>
<evidence type="ECO:0000313" key="1">
    <source>
        <dbReference type="EMBL" id="VAW34987.1"/>
    </source>
</evidence>
<dbReference type="EMBL" id="UOEW01000092">
    <property type="protein sequence ID" value="VAW34987.1"/>
    <property type="molecule type" value="Genomic_DNA"/>
</dbReference>
<dbReference type="PANTHER" id="PTHR34822">
    <property type="entry name" value="GRPB DOMAIN PROTEIN (AFU_ORTHOLOGUE AFUA_1G01530)"/>
    <property type="match status" value="1"/>
</dbReference>
<proteinExistence type="predicted"/>
<organism evidence="1">
    <name type="scientific">hydrothermal vent metagenome</name>
    <dbReference type="NCBI Taxonomy" id="652676"/>
    <lineage>
        <taxon>unclassified sequences</taxon>
        <taxon>metagenomes</taxon>
        <taxon>ecological metagenomes</taxon>
    </lineage>
</organism>
<dbReference type="InterPro" id="IPR007344">
    <property type="entry name" value="GrpB/CoaE"/>
</dbReference>
<dbReference type="Pfam" id="PF04229">
    <property type="entry name" value="GrpB"/>
    <property type="match status" value="1"/>
</dbReference>
<sequence length="165" mass="18577">SHAIMKFYKSSHYIKRNEAWFNTYKALILTEIPSARVEHIGASAIAGAISKGDLDIFVGISMANHLTTINKIEQLGFKVKENTLRTKELCMLESISAEDIAIQVVVNGSEFESFVTFRDILLTNHTTLTAYNQLKQDCSNLSSAEYRKIKSIFIEQVLKQSLNSE</sequence>